<organism evidence="1 2">
    <name type="scientific">Corynespora cassiicola Philippines</name>
    <dbReference type="NCBI Taxonomy" id="1448308"/>
    <lineage>
        <taxon>Eukaryota</taxon>
        <taxon>Fungi</taxon>
        <taxon>Dikarya</taxon>
        <taxon>Ascomycota</taxon>
        <taxon>Pezizomycotina</taxon>
        <taxon>Dothideomycetes</taxon>
        <taxon>Pleosporomycetidae</taxon>
        <taxon>Pleosporales</taxon>
        <taxon>Corynesporascaceae</taxon>
        <taxon>Corynespora</taxon>
    </lineage>
</organism>
<dbReference type="AlphaFoldDB" id="A0A2T2N133"/>
<feature type="non-terminal residue" evidence="1">
    <location>
        <position position="1"/>
    </location>
</feature>
<name>A0A2T2N133_CORCC</name>
<evidence type="ECO:0000313" key="1">
    <source>
        <dbReference type="EMBL" id="PSN58966.1"/>
    </source>
</evidence>
<protein>
    <submittedName>
        <fullName evidence="1">Uncharacterized protein</fullName>
    </submittedName>
</protein>
<keyword evidence="2" id="KW-1185">Reference proteome</keyword>
<evidence type="ECO:0000313" key="2">
    <source>
        <dbReference type="Proteomes" id="UP000240883"/>
    </source>
</evidence>
<accession>A0A2T2N133</accession>
<proteinExistence type="predicted"/>
<dbReference type="EMBL" id="KZ678175">
    <property type="protein sequence ID" value="PSN58966.1"/>
    <property type="molecule type" value="Genomic_DNA"/>
</dbReference>
<sequence>NRGWASVVLRINVTRWVVPPFFTFQAKHQNQCWYEDMPEAWCVGISENRQTSLHDLY</sequence>
<reference evidence="1 2" key="1">
    <citation type="journal article" date="2018" name="Front. Microbiol.">
        <title>Genome-Wide Analysis of Corynespora cassiicola Leaf Fall Disease Putative Effectors.</title>
        <authorList>
            <person name="Lopez D."/>
            <person name="Ribeiro S."/>
            <person name="Label P."/>
            <person name="Fumanal B."/>
            <person name="Venisse J.S."/>
            <person name="Kohler A."/>
            <person name="de Oliveira R.R."/>
            <person name="Labutti K."/>
            <person name="Lipzen A."/>
            <person name="Lail K."/>
            <person name="Bauer D."/>
            <person name="Ohm R.A."/>
            <person name="Barry K.W."/>
            <person name="Spatafora J."/>
            <person name="Grigoriev I.V."/>
            <person name="Martin F.M."/>
            <person name="Pujade-Renaud V."/>
        </authorList>
    </citation>
    <scope>NUCLEOTIDE SEQUENCE [LARGE SCALE GENOMIC DNA]</scope>
    <source>
        <strain evidence="1 2">Philippines</strain>
    </source>
</reference>
<gene>
    <name evidence="1" type="ORF">BS50DRAFT_509430</name>
</gene>
<dbReference type="Proteomes" id="UP000240883">
    <property type="component" value="Unassembled WGS sequence"/>
</dbReference>